<dbReference type="AlphaFoldDB" id="A0AAV4B119"/>
<dbReference type="FunFam" id="3.30.420.10:FF:000063">
    <property type="entry name" value="Retrovirus-related Pol polyprotein from transposon 297-like Protein"/>
    <property type="match status" value="1"/>
</dbReference>
<dbReference type="InterPro" id="IPR001584">
    <property type="entry name" value="Integrase_cat-core"/>
</dbReference>
<dbReference type="InterPro" id="IPR036397">
    <property type="entry name" value="RNaseH_sf"/>
</dbReference>
<dbReference type="PANTHER" id="PTHR37984:SF5">
    <property type="entry name" value="PROTEIN NYNRIN-LIKE"/>
    <property type="match status" value="1"/>
</dbReference>
<reference evidence="3 4" key="1">
    <citation type="journal article" date="2021" name="Elife">
        <title>Chloroplast acquisition without the gene transfer in kleptoplastic sea slugs, Plakobranchus ocellatus.</title>
        <authorList>
            <person name="Maeda T."/>
            <person name="Takahashi S."/>
            <person name="Yoshida T."/>
            <person name="Shimamura S."/>
            <person name="Takaki Y."/>
            <person name="Nagai Y."/>
            <person name="Toyoda A."/>
            <person name="Suzuki Y."/>
            <person name="Arimoto A."/>
            <person name="Ishii H."/>
            <person name="Satoh N."/>
            <person name="Nishiyama T."/>
            <person name="Hasebe M."/>
            <person name="Maruyama T."/>
            <person name="Minagawa J."/>
            <person name="Obokata J."/>
            <person name="Shigenobu S."/>
        </authorList>
    </citation>
    <scope>NUCLEOTIDE SEQUENCE [LARGE SCALE GENOMIC DNA]</scope>
</reference>
<dbReference type="Gene3D" id="1.10.340.70">
    <property type="match status" value="1"/>
</dbReference>
<dbReference type="GO" id="GO:0003676">
    <property type="term" value="F:nucleic acid binding"/>
    <property type="evidence" value="ECO:0007669"/>
    <property type="project" value="InterPro"/>
</dbReference>
<comment type="caution">
    <text evidence="3">The sequence shown here is derived from an EMBL/GenBank/DDBJ whole genome shotgun (WGS) entry which is preliminary data.</text>
</comment>
<evidence type="ECO:0000313" key="4">
    <source>
        <dbReference type="Proteomes" id="UP000735302"/>
    </source>
</evidence>
<keyword evidence="4" id="KW-1185">Reference proteome</keyword>
<gene>
    <name evidence="3" type="ORF">PoB_003903100</name>
</gene>
<dbReference type="InterPro" id="IPR041588">
    <property type="entry name" value="Integrase_H2C2"/>
</dbReference>
<proteinExistence type="predicted"/>
<evidence type="ECO:0000313" key="3">
    <source>
        <dbReference type="EMBL" id="GFO12526.1"/>
    </source>
</evidence>
<protein>
    <submittedName>
        <fullName evidence="3">Pol polyprotein</fullName>
    </submittedName>
</protein>
<dbReference type="GO" id="GO:0015074">
    <property type="term" value="P:DNA integration"/>
    <property type="evidence" value="ECO:0007669"/>
    <property type="project" value="InterPro"/>
</dbReference>
<dbReference type="InterPro" id="IPR043502">
    <property type="entry name" value="DNA/RNA_pol_sf"/>
</dbReference>
<organism evidence="3 4">
    <name type="scientific">Plakobranchus ocellatus</name>
    <dbReference type="NCBI Taxonomy" id="259542"/>
    <lineage>
        <taxon>Eukaryota</taxon>
        <taxon>Metazoa</taxon>
        <taxon>Spiralia</taxon>
        <taxon>Lophotrochozoa</taxon>
        <taxon>Mollusca</taxon>
        <taxon>Gastropoda</taxon>
        <taxon>Heterobranchia</taxon>
        <taxon>Euthyneura</taxon>
        <taxon>Panpulmonata</taxon>
        <taxon>Sacoglossa</taxon>
        <taxon>Placobranchoidea</taxon>
        <taxon>Plakobranchidae</taxon>
        <taxon>Plakobranchus</taxon>
    </lineage>
</organism>
<dbReference type="Gene3D" id="3.30.420.10">
    <property type="entry name" value="Ribonuclease H-like superfamily/Ribonuclease H"/>
    <property type="match status" value="1"/>
</dbReference>
<feature type="compositionally biased region" description="Low complexity" evidence="1">
    <location>
        <begin position="184"/>
        <end position="193"/>
    </location>
</feature>
<dbReference type="PROSITE" id="PS50994">
    <property type="entry name" value="INTEGRASE"/>
    <property type="match status" value="1"/>
</dbReference>
<evidence type="ECO:0000259" key="2">
    <source>
        <dbReference type="PROSITE" id="PS50994"/>
    </source>
</evidence>
<dbReference type="Proteomes" id="UP000735302">
    <property type="component" value="Unassembled WGS sequence"/>
</dbReference>
<dbReference type="SUPFAM" id="SSF56672">
    <property type="entry name" value="DNA/RNA polymerases"/>
    <property type="match status" value="1"/>
</dbReference>
<dbReference type="SUPFAM" id="SSF53098">
    <property type="entry name" value="Ribonuclease H-like"/>
    <property type="match status" value="1"/>
</dbReference>
<dbReference type="PANTHER" id="PTHR37984">
    <property type="entry name" value="PROTEIN CBG26694"/>
    <property type="match status" value="1"/>
</dbReference>
<accession>A0AAV4B119</accession>
<feature type="region of interest" description="Disordered" evidence="1">
    <location>
        <begin position="184"/>
        <end position="215"/>
    </location>
</feature>
<dbReference type="InterPro" id="IPR050951">
    <property type="entry name" value="Retrovirus_Pol_polyprotein"/>
</dbReference>
<sequence>MMRLDPPRKFSFRPEEWPEWSTEFKRFRTAGKLHLEDGEIQRDTLIYCMGQEAEKIYRTLQFDGEGETDTNFDCLMGKFTKYFIPKRNIIYERSQYQERKQRETETIEEFYRVLKDLVRHCNYGAEEDSIIRDIFVVGLTDKKLKEKLQLIHDLTLKKALETARQHELIKSQMKAQAVVDLVSKNNSKASSNPKPRPGSSSNQRAACGRCGRQHGPRQCPVYGKECMKCGGRNHFAKVCHTKPHTEGQRKNKPNITHLADDKKTDADFKIDTGADVKIVNIINKQTWLLLGKPQLLEGNINISSPGKALEVKGKFEAEIKGVKTYIYVIGNNVDNLLSRDTASALKPIKRVDQVKFNMVKCTPVKIKVKDDVTPYSISTARRVPIPLQSKVKNELERMKELDIIEEITEPTDWVSPMVPVPKANGDMRKEILNRIHDGHPGISKSRERAKQAVWWPGISKDIQQMVAECRHCLEKSPTQQKEPLMTSELPDPPFQKVAVDICKLNHETYLVSVDYYSRYIDINKLSNITSNTVINKMKMNFSQHGIPETVISDNGRQFTSQEFKTFATAWNFHHISSSPHYPQANGEAERAVQTAKKILQQTDQHLALLTYRVHRFHRLGKAQQS</sequence>
<dbReference type="Pfam" id="PF00665">
    <property type="entry name" value="rve"/>
    <property type="match status" value="1"/>
</dbReference>
<name>A0AAV4B119_9GAST</name>
<dbReference type="Pfam" id="PF17921">
    <property type="entry name" value="Integrase_H2C2"/>
    <property type="match status" value="1"/>
</dbReference>
<feature type="domain" description="Integrase catalytic" evidence="2">
    <location>
        <begin position="489"/>
        <end position="625"/>
    </location>
</feature>
<dbReference type="EMBL" id="BLXT01004433">
    <property type="protein sequence ID" value="GFO12526.1"/>
    <property type="molecule type" value="Genomic_DNA"/>
</dbReference>
<dbReference type="InterPro" id="IPR012337">
    <property type="entry name" value="RNaseH-like_sf"/>
</dbReference>
<evidence type="ECO:0000256" key="1">
    <source>
        <dbReference type="SAM" id="MobiDB-lite"/>
    </source>
</evidence>